<evidence type="ECO:0000256" key="1">
    <source>
        <dbReference type="ARBA" id="ARBA00022605"/>
    </source>
</evidence>
<evidence type="ECO:0000313" key="5">
    <source>
        <dbReference type="EMBL" id="KUP07960.1"/>
    </source>
</evidence>
<dbReference type="STRING" id="1150625.Q75_03585"/>
<dbReference type="GO" id="GO:0043716">
    <property type="term" value="F:2-hydroxy-3-keto-5-methylthiopentenyl-1-phosphate phosphatase activity"/>
    <property type="evidence" value="ECO:0007669"/>
    <property type="project" value="UniProtKB-UniRule"/>
</dbReference>
<sequence>MTSRRPLHIYCDFDGTITMKDNIIELMNTYAPKEAKTIIQQVLTKDVPIQDGVGRLFSFLPSSRQKEFRQHLVSTATIRPGFEELIGYCQTEEIPLTIVSGGIDFFIYPILAGFVSIDDIYCNEADFSHEKIRIIWPYTCDSACQNECGCCKPSIIRKIGQSHEKVIVIGDSVTDIEAAKLADLTLSCGKVLSDECQSLGLPYKDFHSFHEVIHILEKEWIPI</sequence>
<dbReference type="InterPro" id="IPR023214">
    <property type="entry name" value="HAD_sf"/>
</dbReference>
<dbReference type="Gene3D" id="3.40.50.1000">
    <property type="entry name" value="HAD superfamily/HAD-like"/>
    <property type="match status" value="1"/>
</dbReference>
<dbReference type="HAMAP" id="MF_01680">
    <property type="entry name" value="Salvage_MtnX"/>
    <property type="match status" value="1"/>
</dbReference>
<dbReference type="SUPFAM" id="SSF56784">
    <property type="entry name" value="HAD-like"/>
    <property type="match status" value="1"/>
</dbReference>
<accession>A0A147KAZ0</accession>
<dbReference type="InterPro" id="IPR036412">
    <property type="entry name" value="HAD-like_sf"/>
</dbReference>
<comment type="pathway">
    <text evidence="4">Amino-acid biosynthesis; L-methionine biosynthesis via salvage pathway; L-methionine from S-methyl-5-thio-alpha-D-ribose 1-phosphate: step 4/6.</text>
</comment>
<dbReference type="Proteomes" id="UP000074108">
    <property type="component" value="Unassembled WGS sequence"/>
</dbReference>
<protein>
    <recommendedName>
        <fullName evidence="4">2-hydroxy-3-keto-5-methylthiopentenyl-1-phosphate phosphatase</fullName>
        <shortName evidence="4">HK-MTPenyl-1-P phosphatase</shortName>
        <ecNumber evidence="4">3.1.3.87</ecNumber>
    </recommendedName>
</protein>
<proteinExistence type="inferred from homology"/>
<comment type="function">
    <text evidence="4">Dephosphorylates 2-hydroxy-3-keto-5-methylthiopentenyl-1-phosphate (HK-MTPenyl-1-P) yielding 1,2-dihydroxy-3-keto-5-methylthiopentene (DHK-MTPene).</text>
</comment>
<comment type="similarity">
    <text evidence="4">Belongs to the HAD-like hydrolase superfamily. MtnX family.</text>
</comment>
<dbReference type="PATRIC" id="fig|1150625.3.peg.751"/>
<dbReference type="NCBIfam" id="NF007103">
    <property type="entry name" value="PRK09552.1"/>
    <property type="match status" value="1"/>
</dbReference>
<keyword evidence="2 4" id="KW-0378">Hydrolase</keyword>
<dbReference type="InterPro" id="IPR050849">
    <property type="entry name" value="HAD-like_hydrolase_phosphatase"/>
</dbReference>
<evidence type="ECO:0000256" key="3">
    <source>
        <dbReference type="ARBA" id="ARBA00023167"/>
    </source>
</evidence>
<dbReference type="Pfam" id="PF12710">
    <property type="entry name" value="HAD"/>
    <property type="match status" value="1"/>
</dbReference>
<dbReference type="Gene3D" id="3.90.1470.20">
    <property type="match status" value="1"/>
</dbReference>
<dbReference type="EC" id="3.1.3.87" evidence="4"/>
<comment type="caution">
    <text evidence="5">The sequence shown here is derived from an EMBL/GenBank/DDBJ whole genome shotgun (WGS) entry which is preliminary data.</text>
</comment>
<evidence type="ECO:0000256" key="4">
    <source>
        <dbReference type="HAMAP-Rule" id="MF_01680"/>
    </source>
</evidence>
<dbReference type="GO" id="GO:0019509">
    <property type="term" value="P:L-methionine salvage from methylthioadenosine"/>
    <property type="evidence" value="ECO:0007669"/>
    <property type="project" value="UniProtKB-UniRule"/>
</dbReference>
<gene>
    <name evidence="4 5" type="primary">mtnX</name>
    <name evidence="5" type="ORF">Q75_03585</name>
</gene>
<dbReference type="InterPro" id="IPR006384">
    <property type="entry name" value="HAD_hydro_PyrdxlP_Pase-like"/>
</dbReference>
<dbReference type="AlphaFoldDB" id="A0A147KAZ0"/>
<dbReference type="PANTHER" id="PTHR28181">
    <property type="entry name" value="UPF0655 PROTEIN YCR015C"/>
    <property type="match status" value="1"/>
</dbReference>
<dbReference type="NCBIfam" id="TIGR01488">
    <property type="entry name" value="HAD-SF-IB"/>
    <property type="match status" value="1"/>
</dbReference>
<keyword evidence="1 4" id="KW-0028">Amino-acid biosynthesis</keyword>
<dbReference type="EMBL" id="LDYG01000019">
    <property type="protein sequence ID" value="KUP07960.1"/>
    <property type="molecule type" value="Genomic_DNA"/>
</dbReference>
<dbReference type="UniPathway" id="UPA00904">
    <property type="reaction ID" value="UER00877"/>
</dbReference>
<dbReference type="NCBIfam" id="TIGR01489">
    <property type="entry name" value="DKMTPPase-SF"/>
    <property type="match status" value="1"/>
</dbReference>
<evidence type="ECO:0000256" key="2">
    <source>
        <dbReference type="ARBA" id="ARBA00022801"/>
    </source>
</evidence>
<evidence type="ECO:0000313" key="6">
    <source>
        <dbReference type="Proteomes" id="UP000074108"/>
    </source>
</evidence>
<keyword evidence="6" id="KW-1185">Reference proteome</keyword>
<organism evidence="5 6">
    <name type="scientific">Bacillus coahuilensis p1.1.43</name>
    <dbReference type="NCBI Taxonomy" id="1150625"/>
    <lineage>
        <taxon>Bacteria</taxon>
        <taxon>Bacillati</taxon>
        <taxon>Bacillota</taxon>
        <taxon>Bacilli</taxon>
        <taxon>Bacillales</taxon>
        <taxon>Bacillaceae</taxon>
        <taxon>Bacillus</taxon>
    </lineage>
</organism>
<comment type="catalytic activity">
    <reaction evidence="4">
        <text>2-hydroxy-5-methylsulfanyl-3-oxopent-1-enyl phosphate + H2O = 1,2-dihydroxy-5-(methylsulfanyl)pent-1-en-3-one + phosphate</text>
        <dbReference type="Rhea" id="RHEA:14481"/>
        <dbReference type="ChEBI" id="CHEBI:15377"/>
        <dbReference type="ChEBI" id="CHEBI:43474"/>
        <dbReference type="ChEBI" id="CHEBI:49252"/>
        <dbReference type="ChEBI" id="CHEBI:59505"/>
        <dbReference type="EC" id="3.1.3.87"/>
    </reaction>
</comment>
<keyword evidence="3 4" id="KW-0486">Methionine biosynthesis</keyword>
<dbReference type="PANTHER" id="PTHR28181:SF2">
    <property type="entry name" value="PHOSPHORIC MONOESTER HYDROLASE"/>
    <property type="match status" value="1"/>
</dbReference>
<reference evidence="5 6" key="1">
    <citation type="journal article" date="2016" name="Front. Microbiol.">
        <title>Microevolution Analysis of Bacillus coahuilensis Unveils Differences in Phosphorus Acquisition Strategies and Their Regulation.</title>
        <authorList>
            <person name="Gomez-Lunar Z."/>
            <person name="Hernandez-Gonzalez I."/>
            <person name="Rodriguez-Torres M.D."/>
            <person name="Souza V."/>
            <person name="Olmedo-Alvarez G."/>
        </authorList>
    </citation>
    <scope>NUCLEOTIDE SEQUENCE [LARGE SCALE GENOMIC DNA]</scope>
    <source>
        <strain evidence="6">p1.1.43</strain>
    </source>
</reference>
<dbReference type="InterPro" id="IPR017718">
    <property type="entry name" value="HAD-SF_hydro_IB_MtnX"/>
</dbReference>
<name>A0A147KAZ0_9BACI</name>